<organism evidence="5 6">
    <name type="scientific">Oldenlandia corymbosa var. corymbosa</name>
    <dbReference type="NCBI Taxonomy" id="529605"/>
    <lineage>
        <taxon>Eukaryota</taxon>
        <taxon>Viridiplantae</taxon>
        <taxon>Streptophyta</taxon>
        <taxon>Embryophyta</taxon>
        <taxon>Tracheophyta</taxon>
        <taxon>Spermatophyta</taxon>
        <taxon>Magnoliopsida</taxon>
        <taxon>eudicotyledons</taxon>
        <taxon>Gunneridae</taxon>
        <taxon>Pentapetalae</taxon>
        <taxon>asterids</taxon>
        <taxon>lamiids</taxon>
        <taxon>Gentianales</taxon>
        <taxon>Rubiaceae</taxon>
        <taxon>Rubioideae</taxon>
        <taxon>Spermacoceae</taxon>
        <taxon>Hedyotis-Oldenlandia complex</taxon>
        <taxon>Oldenlandia</taxon>
    </lineage>
</organism>
<evidence type="ECO:0000313" key="5">
    <source>
        <dbReference type="EMBL" id="CAI9093736.1"/>
    </source>
</evidence>
<evidence type="ECO:0000256" key="3">
    <source>
        <dbReference type="SAM" id="MobiDB-lite"/>
    </source>
</evidence>
<accession>A0AAV1CE82</accession>
<dbReference type="AlphaFoldDB" id="A0AAV1CE82"/>
<feature type="compositionally biased region" description="Basic and acidic residues" evidence="3">
    <location>
        <begin position="174"/>
        <end position="187"/>
    </location>
</feature>
<proteinExistence type="predicted"/>
<reference evidence="5" key="1">
    <citation type="submission" date="2023-03" db="EMBL/GenBank/DDBJ databases">
        <authorList>
            <person name="Julca I."/>
        </authorList>
    </citation>
    <scope>NUCLEOTIDE SEQUENCE</scope>
</reference>
<protein>
    <submittedName>
        <fullName evidence="5">OLC1v1029290C1</fullName>
    </submittedName>
</protein>
<dbReference type="EMBL" id="OX459119">
    <property type="protein sequence ID" value="CAI9093736.1"/>
    <property type="molecule type" value="Genomic_DNA"/>
</dbReference>
<dbReference type="SMART" id="SM00360">
    <property type="entry name" value="RRM"/>
    <property type="match status" value="1"/>
</dbReference>
<feature type="domain" description="RRM" evidence="4">
    <location>
        <begin position="247"/>
        <end position="333"/>
    </location>
</feature>
<dbReference type="Gene3D" id="3.30.70.330">
    <property type="match status" value="1"/>
</dbReference>
<name>A0AAV1CE82_OLDCO</name>
<dbReference type="PROSITE" id="PS50102">
    <property type="entry name" value="RRM"/>
    <property type="match status" value="1"/>
</dbReference>
<dbReference type="SUPFAM" id="SSF54928">
    <property type="entry name" value="RNA-binding domain, RBD"/>
    <property type="match status" value="1"/>
</dbReference>
<dbReference type="InterPro" id="IPR012677">
    <property type="entry name" value="Nucleotide-bd_a/b_plait_sf"/>
</dbReference>
<keyword evidence="6" id="KW-1185">Reference proteome</keyword>
<feature type="region of interest" description="Disordered" evidence="3">
    <location>
        <begin position="1"/>
        <end position="33"/>
    </location>
</feature>
<feature type="compositionally biased region" description="Basic and acidic residues" evidence="3">
    <location>
        <begin position="150"/>
        <end position="167"/>
    </location>
</feature>
<dbReference type="GO" id="GO:0003723">
    <property type="term" value="F:RNA binding"/>
    <property type="evidence" value="ECO:0007669"/>
    <property type="project" value="UniProtKB-UniRule"/>
</dbReference>
<evidence type="ECO:0000259" key="4">
    <source>
        <dbReference type="PROSITE" id="PS50102"/>
    </source>
</evidence>
<dbReference type="CDD" id="cd21618">
    <property type="entry name" value="RRM_AtNSRA_like"/>
    <property type="match status" value="1"/>
</dbReference>
<sequence>MHDSSRRRRRDDPFPPLSGGARPASDGLELVPASEHMDPYNKYSLPPHDSGAYCIDDFSGFHPEADHGGITSGSSIRGIDNGGVFHPEVDHGGLTRGTSIRGIDNAGGYHPEPDHGRVASGTNIRGLDDGRTFHPEADRGGLRIGSSNRGIDDVRGYCPEADHDRVTSRTSIRGLDDGRGFHSEADHGGLTSGTSRGIDDARSYHPHADNAQLTSGTSSRGYPSPLGGPILQGQRLDAVPIPSKESNILFVDRLPTDCTRREVGYLFHPFIGFREIRVIHKEPRRSGDKSMVFCFVEFADLKCAFTAMEALQGYKFDDKKSDSPVLKIQHAHFPFRLASDKEVQPFGGLR</sequence>
<dbReference type="Pfam" id="PF00076">
    <property type="entry name" value="RRM_1"/>
    <property type="match status" value="1"/>
</dbReference>
<keyword evidence="1 2" id="KW-0694">RNA-binding</keyword>
<feature type="compositionally biased region" description="Basic and acidic residues" evidence="3">
    <location>
        <begin position="126"/>
        <end position="141"/>
    </location>
</feature>
<feature type="compositionally biased region" description="Polar residues" evidence="3">
    <location>
        <begin position="211"/>
        <end position="221"/>
    </location>
</feature>
<gene>
    <name evidence="5" type="ORF">OLC1_LOCUS5071</name>
</gene>
<feature type="region of interest" description="Disordered" evidence="3">
    <location>
        <begin position="124"/>
        <end position="233"/>
    </location>
</feature>
<dbReference type="Proteomes" id="UP001161247">
    <property type="component" value="Chromosome 2"/>
</dbReference>
<dbReference type="InterPro" id="IPR000504">
    <property type="entry name" value="RRM_dom"/>
</dbReference>
<dbReference type="PANTHER" id="PTHR10501">
    <property type="entry name" value="U1 SMALL NUCLEAR RIBONUCLEOPROTEIN A/U2 SMALL NUCLEAR RIBONUCLEOPROTEIN B"/>
    <property type="match status" value="1"/>
</dbReference>
<evidence type="ECO:0000256" key="1">
    <source>
        <dbReference type="ARBA" id="ARBA00022884"/>
    </source>
</evidence>
<evidence type="ECO:0000313" key="6">
    <source>
        <dbReference type="Proteomes" id="UP001161247"/>
    </source>
</evidence>
<dbReference type="InterPro" id="IPR035979">
    <property type="entry name" value="RBD_domain_sf"/>
</dbReference>
<evidence type="ECO:0000256" key="2">
    <source>
        <dbReference type="PROSITE-ProRule" id="PRU00176"/>
    </source>
</evidence>
<feature type="compositionally biased region" description="Basic and acidic residues" evidence="3">
    <location>
        <begin position="197"/>
        <end position="208"/>
    </location>
</feature>